<accession>A0A1I4JJT9</accession>
<sequence>MKDSVYVVRSVPYWVAPPEPHETFRDIEWGVMEVLSDNTLRFVRKPPNKRDLEKLIQHLESQC</sequence>
<gene>
    <name evidence="1" type="ORF">SAMN04244571_04107</name>
    <name evidence="2" type="ORF">SAMN04244574_04839</name>
</gene>
<evidence type="ECO:0000313" key="1">
    <source>
        <dbReference type="EMBL" id="SFB59524.1"/>
    </source>
</evidence>
<name>A0A1I4JJT9_9GAMM</name>
<dbReference type="AlphaFoldDB" id="A0A1I4JJT9"/>
<dbReference type="EMBL" id="FOSX01000229">
    <property type="protein sequence ID" value="SFL66376.1"/>
    <property type="molecule type" value="Genomic_DNA"/>
</dbReference>
<evidence type="ECO:0000313" key="3">
    <source>
        <dbReference type="Proteomes" id="UP000198861"/>
    </source>
</evidence>
<reference evidence="2 4" key="2">
    <citation type="submission" date="2016-10" db="EMBL/GenBank/DDBJ databases">
        <authorList>
            <person name="de Groot N.N."/>
        </authorList>
    </citation>
    <scope>NUCLEOTIDE SEQUENCE [LARGE SCALE GENOMIC DNA]</scope>
    <source>
        <strain evidence="2 4">DSM 381</strain>
    </source>
</reference>
<dbReference type="Proteomes" id="UP000199579">
    <property type="component" value="Unassembled WGS sequence"/>
</dbReference>
<dbReference type="Proteomes" id="UP000198861">
    <property type="component" value="Unassembled WGS sequence"/>
</dbReference>
<reference evidence="1 3" key="1">
    <citation type="submission" date="2016-10" db="EMBL/GenBank/DDBJ databases">
        <authorList>
            <person name="Varghese N."/>
            <person name="Submissions S."/>
        </authorList>
    </citation>
    <scope>NUCLEOTIDE SEQUENCE [LARGE SCALE GENOMIC DNA]</scope>
    <source>
        <strain evidence="1 3">DSM 282</strain>
    </source>
</reference>
<proteinExistence type="predicted"/>
<dbReference type="EMBL" id="FOKJ01000102">
    <property type="protein sequence ID" value="SFB59524.1"/>
    <property type="molecule type" value="Genomic_DNA"/>
</dbReference>
<keyword evidence="3" id="KW-1185">Reference proteome</keyword>
<evidence type="ECO:0000313" key="4">
    <source>
        <dbReference type="Proteomes" id="UP000199579"/>
    </source>
</evidence>
<evidence type="ECO:0000313" key="2">
    <source>
        <dbReference type="EMBL" id="SFL66376.1"/>
    </source>
</evidence>
<protein>
    <submittedName>
        <fullName evidence="2">Uncharacterized protein</fullName>
    </submittedName>
</protein>
<organism evidence="2 4">
    <name type="scientific">Azotobacter beijerinckii</name>
    <dbReference type="NCBI Taxonomy" id="170623"/>
    <lineage>
        <taxon>Bacteria</taxon>
        <taxon>Pseudomonadati</taxon>
        <taxon>Pseudomonadota</taxon>
        <taxon>Gammaproteobacteria</taxon>
        <taxon>Pseudomonadales</taxon>
        <taxon>Pseudomonadaceae</taxon>
        <taxon>Azotobacter</taxon>
    </lineage>
</organism>